<accession>A0A6A6GA61</accession>
<dbReference type="PANTHER" id="PTHR28153">
    <property type="entry name" value="PROTEIN, PUTATIVE-RELATED"/>
    <property type="match status" value="1"/>
</dbReference>
<proteinExistence type="predicted"/>
<sequence length="611" mass="67468">MPHADGGSELLPPIAALFLVVFDKKIGYKLSWHRSIPDTQLEGVVEYKSLPSGLHNVQQDLVYFTHGDNAGLSAFESQKADESDRNAHFLAVGVLVPLSYGRLGRAWLHAEGLRELASLCLKESEGTTRLDDYWQKHGLKTAADDVKTAALEEPSSPLAVKPADGKSKKRRSRALSDAAGFSVREHVLSSDHPALSMPDFLDAFGPVIFPLYRAALLRKRIIILGNAPIQRSCNFVYDLSIFSNLPPSLGDSIPAPPSLHRIRPLFNVGIHDIAELESTTSKDPESGEGWIACTTDDILSTKTQLYDVLVRLPSQAGEWPRITASDGTRILATQRDLRRYNALRKELIRLKRPDHDSEYRDDPTDEAATSTDSLRPPQEDEDTNPLLRSITSLAPPPSSLTPPPIENESDLVEPASWASIAYSSFLWWASAGERTLLEEEEVAQDAALVEDLIYSTSAPTTPLTPSTLAKRRNSSTSKRKKRSSSTNLSRLPASTTSLPADPTPTSGEREPDSLETKQQTSMILIAYFHRLTSLLLSGLGDVINSEDDGTVNGQGDEEAQIRLEAEEVRRLGLDVWSEADARFIMDVGWLWWDRDVRWDGRGVECCGVRIC</sequence>
<evidence type="ECO:0000259" key="2">
    <source>
        <dbReference type="Pfam" id="PF14831"/>
    </source>
</evidence>
<feature type="region of interest" description="Disordered" evidence="1">
    <location>
        <begin position="457"/>
        <end position="515"/>
    </location>
</feature>
<dbReference type="Proteomes" id="UP000799538">
    <property type="component" value="Unassembled WGS sequence"/>
</dbReference>
<dbReference type="PANTHER" id="PTHR28153:SF1">
    <property type="entry name" value="DUF4484 DOMAIN-CONTAINING PROTEIN"/>
    <property type="match status" value="1"/>
</dbReference>
<evidence type="ECO:0000313" key="3">
    <source>
        <dbReference type="EMBL" id="KAF2222479.1"/>
    </source>
</evidence>
<dbReference type="InterPro" id="IPR018626">
    <property type="entry name" value="LCHN/Anr2"/>
</dbReference>
<dbReference type="EMBL" id="ML992508">
    <property type="protein sequence ID" value="KAF2222479.1"/>
    <property type="molecule type" value="Genomic_DNA"/>
</dbReference>
<feature type="compositionally biased region" description="Basic residues" evidence="1">
    <location>
        <begin position="469"/>
        <end position="483"/>
    </location>
</feature>
<dbReference type="Pfam" id="PF14831">
    <property type="entry name" value="DUF4484"/>
    <property type="match status" value="1"/>
</dbReference>
<dbReference type="GO" id="GO:0005811">
    <property type="term" value="C:lipid droplet"/>
    <property type="evidence" value="ECO:0007669"/>
    <property type="project" value="TreeGrafter"/>
</dbReference>
<evidence type="ECO:0000313" key="4">
    <source>
        <dbReference type="Proteomes" id="UP000799538"/>
    </source>
</evidence>
<feature type="compositionally biased region" description="Polar residues" evidence="1">
    <location>
        <begin position="492"/>
        <end position="506"/>
    </location>
</feature>
<protein>
    <recommendedName>
        <fullName evidence="2">DUF4484 domain-containing protein</fullName>
    </recommendedName>
</protein>
<dbReference type="InterPro" id="IPR028115">
    <property type="entry name" value="DUF4484"/>
</dbReference>
<reference evidence="4" key="1">
    <citation type="journal article" date="2020" name="Stud. Mycol.">
        <title>101 Dothideomycetes genomes: A test case for predicting lifestyles and emergence of pathogens.</title>
        <authorList>
            <person name="Haridas S."/>
            <person name="Albert R."/>
            <person name="Binder M."/>
            <person name="Bloem J."/>
            <person name="LaButti K."/>
            <person name="Salamov A."/>
            <person name="Andreopoulos B."/>
            <person name="Baker S."/>
            <person name="Barry K."/>
            <person name="Bills G."/>
            <person name="Bluhm B."/>
            <person name="Cannon C."/>
            <person name="Castanera R."/>
            <person name="Culley D."/>
            <person name="Daum C."/>
            <person name="Ezra D."/>
            <person name="Gonzalez J."/>
            <person name="Henrissat B."/>
            <person name="Kuo A."/>
            <person name="Liang C."/>
            <person name="Lipzen A."/>
            <person name="Lutzoni F."/>
            <person name="Magnuson J."/>
            <person name="Mondo S."/>
            <person name="Nolan M."/>
            <person name="Ohm R."/>
            <person name="Pangilinan J."/>
            <person name="Park H.-J."/>
            <person name="Ramirez L."/>
            <person name="Alfaro M."/>
            <person name="Sun H."/>
            <person name="Tritt A."/>
            <person name="Yoshinaga Y."/>
            <person name="Zwiers L.-H."/>
            <person name="Turgeon B."/>
            <person name="Goodwin S."/>
            <person name="Spatafora J."/>
            <person name="Crous P."/>
            <person name="Grigoriev I."/>
        </authorList>
    </citation>
    <scope>NUCLEOTIDE SEQUENCE [LARGE SCALE GENOMIC DNA]</scope>
    <source>
        <strain evidence="4">CECT 20119</strain>
    </source>
</reference>
<gene>
    <name evidence="3" type="ORF">BDZ85DRAFT_319739</name>
</gene>
<dbReference type="InterPro" id="IPR053056">
    <property type="entry name" value="Lipid_Metab_Assoc_Protein"/>
</dbReference>
<feature type="compositionally biased region" description="Pro residues" evidence="1">
    <location>
        <begin position="394"/>
        <end position="405"/>
    </location>
</feature>
<organism evidence="3 4">
    <name type="scientific">Elsinoe ampelina</name>
    <dbReference type="NCBI Taxonomy" id="302913"/>
    <lineage>
        <taxon>Eukaryota</taxon>
        <taxon>Fungi</taxon>
        <taxon>Dikarya</taxon>
        <taxon>Ascomycota</taxon>
        <taxon>Pezizomycotina</taxon>
        <taxon>Dothideomycetes</taxon>
        <taxon>Dothideomycetidae</taxon>
        <taxon>Myriangiales</taxon>
        <taxon>Elsinoaceae</taxon>
        <taxon>Elsinoe</taxon>
    </lineage>
</organism>
<name>A0A6A6GA61_9PEZI</name>
<feature type="region of interest" description="Disordered" evidence="1">
    <location>
        <begin position="354"/>
        <end position="408"/>
    </location>
</feature>
<feature type="domain" description="DUF4484" evidence="2">
    <location>
        <begin position="412"/>
        <end position="611"/>
    </location>
</feature>
<feature type="compositionally biased region" description="Low complexity" evidence="1">
    <location>
        <begin position="457"/>
        <end position="468"/>
    </location>
</feature>
<keyword evidence="4" id="KW-1185">Reference proteome</keyword>
<dbReference type="OrthoDB" id="2152680at2759"/>
<dbReference type="AlphaFoldDB" id="A0A6A6GA61"/>
<dbReference type="Pfam" id="PF09804">
    <property type="entry name" value="DENND11"/>
    <property type="match status" value="1"/>
</dbReference>
<evidence type="ECO:0000256" key="1">
    <source>
        <dbReference type="SAM" id="MobiDB-lite"/>
    </source>
</evidence>